<reference evidence="1 2" key="1">
    <citation type="submission" date="2019-03" db="EMBL/GenBank/DDBJ databases">
        <title>Single cell metagenomics reveals metabolic interactions within the superorganism composed of flagellate Streblomastix strix and complex community of Bacteroidetes bacteria on its surface.</title>
        <authorList>
            <person name="Treitli S.C."/>
            <person name="Kolisko M."/>
            <person name="Husnik F."/>
            <person name="Keeling P."/>
            <person name="Hampl V."/>
        </authorList>
    </citation>
    <scope>NUCLEOTIDE SEQUENCE [LARGE SCALE GENOMIC DNA]</scope>
    <source>
        <strain evidence="1">ST1C</strain>
    </source>
</reference>
<sequence length="97" mass="11323">MNDCWHLIPTSLLDTIVNSSLTYLSMLHDGISKRLKDDVMKKIYDTQVQRLIHKRHKGLGLKQETISIEFQTDGWDQGEVVVYYYTSSNYQQSHFGN</sequence>
<dbReference type="EMBL" id="SNRW01046677">
    <property type="protein sequence ID" value="KAA6317261.1"/>
    <property type="molecule type" value="Genomic_DNA"/>
</dbReference>
<accession>A0A5J4Q980</accession>
<name>A0A5J4Q980_9EUKA</name>
<evidence type="ECO:0000313" key="2">
    <source>
        <dbReference type="Proteomes" id="UP000324800"/>
    </source>
</evidence>
<dbReference type="AlphaFoldDB" id="A0A5J4Q980"/>
<evidence type="ECO:0000313" key="1">
    <source>
        <dbReference type="EMBL" id="KAA6317261.1"/>
    </source>
</evidence>
<organism evidence="1 2">
    <name type="scientific">Streblomastix strix</name>
    <dbReference type="NCBI Taxonomy" id="222440"/>
    <lineage>
        <taxon>Eukaryota</taxon>
        <taxon>Metamonada</taxon>
        <taxon>Preaxostyla</taxon>
        <taxon>Oxymonadida</taxon>
        <taxon>Streblomastigidae</taxon>
        <taxon>Streblomastix</taxon>
    </lineage>
</organism>
<proteinExistence type="predicted"/>
<protein>
    <submittedName>
        <fullName evidence="1">Uncharacterized protein</fullName>
    </submittedName>
</protein>
<comment type="caution">
    <text evidence="1">The sequence shown here is derived from an EMBL/GenBank/DDBJ whole genome shotgun (WGS) entry which is preliminary data.</text>
</comment>
<gene>
    <name evidence="1" type="ORF">EZS28_055129</name>
</gene>
<dbReference type="Proteomes" id="UP000324800">
    <property type="component" value="Unassembled WGS sequence"/>
</dbReference>